<evidence type="ECO:0000256" key="2">
    <source>
        <dbReference type="ARBA" id="ARBA00022679"/>
    </source>
</evidence>
<dbReference type="PANTHER" id="PTHR42681">
    <property type="entry name" value="MALONYL-COA-ACYL CARRIER PROTEIN TRANSACYLASE, MITOCHONDRIAL"/>
    <property type="match status" value="1"/>
</dbReference>
<evidence type="ECO:0000256" key="3">
    <source>
        <dbReference type="ARBA" id="ARBA00023315"/>
    </source>
</evidence>
<dbReference type="NCBIfam" id="TIGR00128">
    <property type="entry name" value="fabD"/>
    <property type="match status" value="1"/>
</dbReference>
<feature type="compositionally biased region" description="Low complexity" evidence="5">
    <location>
        <begin position="301"/>
        <end position="310"/>
    </location>
</feature>
<dbReference type="Pfam" id="PF21607">
    <property type="entry name" value="FabD_helical_ins"/>
    <property type="match status" value="1"/>
</dbReference>
<evidence type="ECO:0000259" key="6">
    <source>
        <dbReference type="SMART" id="SM00827"/>
    </source>
</evidence>
<dbReference type="InterPro" id="IPR001227">
    <property type="entry name" value="Ac_transferase_dom_sf"/>
</dbReference>
<dbReference type="GO" id="GO:0006633">
    <property type="term" value="P:fatty acid biosynthetic process"/>
    <property type="evidence" value="ECO:0007669"/>
    <property type="project" value="TreeGrafter"/>
</dbReference>
<dbReference type="InterPro" id="IPR014179">
    <property type="entry name" value="PfaD-like_TIM-barrel"/>
</dbReference>
<evidence type="ECO:0000313" key="7">
    <source>
        <dbReference type="EMBL" id="CUV13760.1"/>
    </source>
</evidence>
<dbReference type="Pfam" id="PF00698">
    <property type="entry name" value="Acyl_transf_1"/>
    <property type="match status" value="1"/>
</dbReference>
<dbReference type="CDD" id="cd04742">
    <property type="entry name" value="NPD_FabD"/>
    <property type="match status" value="1"/>
</dbReference>
<dbReference type="AlphaFoldDB" id="A0A0S4TUL3"/>
<name>A0A0S4TUL3_RALSL</name>
<dbReference type="SMART" id="SM00827">
    <property type="entry name" value="PKS_AT"/>
    <property type="match status" value="1"/>
</dbReference>
<dbReference type="SUPFAM" id="SSF51412">
    <property type="entry name" value="Inosine monophosphate dehydrogenase (IMPDH)"/>
    <property type="match status" value="1"/>
</dbReference>
<comment type="catalytic activity">
    <reaction evidence="4">
        <text>holo-[ACP] + malonyl-CoA = malonyl-[ACP] + CoA</text>
        <dbReference type="Rhea" id="RHEA:41792"/>
        <dbReference type="Rhea" id="RHEA-COMP:9623"/>
        <dbReference type="Rhea" id="RHEA-COMP:9685"/>
        <dbReference type="ChEBI" id="CHEBI:57287"/>
        <dbReference type="ChEBI" id="CHEBI:57384"/>
        <dbReference type="ChEBI" id="CHEBI:64479"/>
        <dbReference type="ChEBI" id="CHEBI:78449"/>
        <dbReference type="EC" id="2.3.1.39"/>
    </reaction>
</comment>
<dbReference type="SUPFAM" id="SSF55048">
    <property type="entry name" value="Probable ACP-binding domain of malonyl-CoA ACP transacylase"/>
    <property type="match status" value="1"/>
</dbReference>
<dbReference type="InterPro" id="IPR016035">
    <property type="entry name" value="Acyl_Trfase/lysoPLipase"/>
</dbReference>
<proteinExistence type="predicted"/>
<evidence type="ECO:0000256" key="5">
    <source>
        <dbReference type="SAM" id="MobiDB-lite"/>
    </source>
</evidence>
<sequence>MGNPMKAILFPGQGAQFRGMGEDLFPQYRALTETASDVLGYSIAKLCTEDPDDKLRLTQYTQPALYVVNALGYYKRRDDGQTPPDFAAGHSLGEYNALLAADVFDFETGLRLVQRRGELMGAAKDGAMAAVIGIDEDSLVELLKQHHLTSIDLANFNTLSQIVIAGPKDALLQAEKLLTAKQVRCVLLNVSAAFHSRYMKEAQAVFENFLQQFTFHAPKIPVIANVTARPYRRGEVADTLARQISNSVRWADTVRYLMGAGCSEFAEVGGTVLTKMVDDIRKTATPLVVGDPSEPNDVRTGVRPAAAPTATATVTTASTASAAAGTRATLSAETLGSALFRKRFGVKYAYVSGAMYRGIATPKLVVRMGRAGLVGFFGTGGLSFAEIEQGIQYLQSELPNGEAYGLNLLANYAYPEFERQTVELYLRNNVRLIEAAAFMQMTPALVLFRLKGLKRRQDGSIESRHRIMAKVSRPEVAEAFMSPAPEHIVQQLLKEGQITAEQAELAKRVPVSEDICIEADSGGHTDGGIPTVLFPAMQQLKRMMERKFGYAEPFCMGLAGGIGTPEAAAAAFMMGADFILTGSINQCTVDAGTSDDVKTLLQDINVQDTAYAPAGDMFETGAKVQVLKKGVFFPTRANKLFSLYNHSGSLDDIPEKTRKQLQTTYFKKTFEAVWEDTRKYLEAQGLQHEIATAEANARHKMALVFRWYFSYSTRLALAGDQEERVNYQVHTGPALGAFNQWVKGTPLESWTNRHSDEIGKKLLAETAEYLNRSLERLFQPTVA</sequence>
<feature type="domain" description="Malonyl-CoA:ACP transacylase (MAT)" evidence="6">
    <location>
        <begin position="9"/>
        <end position="343"/>
    </location>
</feature>
<dbReference type="SUPFAM" id="SSF52151">
    <property type="entry name" value="FabD/lysophospholipase-like"/>
    <property type="match status" value="1"/>
</dbReference>
<dbReference type="GO" id="GO:0005829">
    <property type="term" value="C:cytosol"/>
    <property type="evidence" value="ECO:0007669"/>
    <property type="project" value="TreeGrafter"/>
</dbReference>
<evidence type="ECO:0000256" key="4">
    <source>
        <dbReference type="ARBA" id="ARBA00048462"/>
    </source>
</evidence>
<dbReference type="EMBL" id="LN899819">
    <property type="protein sequence ID" value="CUV13760.1"/>
    <property type="molecule type" value="Genomic_DNA"/>
</dbReference>
<dbReference type="EC" id="2.3.1.39" evidence="1"/>
<dbReference type="GO" id="GO:0004314">
    <property type="term" value="F:[acyl-carrier-protein] S-malonyltransferase activity"/>
    <property type="evidence" value="ECO:0007669"/>
    <property type="project" value="UniProtKB-EC"/>
</dbReference>
<dbReference type="InterPro" id="IPR049489">
    <property type="entry name" value="FabD-like_helical_ins"/>
</dbReference>
<accession>A0A0S4TUL3</accession>
<dbReference type="InterPro" id="IPR050858">
    <property type="entry name" value="Mal-CoA-ACP_Trans/PKS_FabD"/>
</dbReference>
<feature type="region of interest" description="Disordered" evidence="5">
    <location>
        <begin position="290"/>
        <end position="310"/>
    </location>
</feature>
<protein>
    <recommendedName>
        <fullName evidence="1">[acyl-carrier-protein] S-malonyltransferase</fullName>
        <ecNumber evidence="1">2.3.1.39</ecNumber>
    </recommendedName>
</protein>
<dbReference type="InterPro" id="IPR016036">
    <property type="entry name" value="Malonyl_transacylase_ACP-bd"/>
</dbReference>
<dbReference type="Gene3D" id="3.30.70.250">
    <property type="entry name" value="Malonyl-CoA ACP transacylase, ACP-binding"/>
    <property type="match status" value="1"/>
</dbReference>
<gene>
    <name evidence="7" type="primary">pksE</name>
    <name evidence="7" type="ORF">RUN39_v1_620016</name>
</gene>
<keyword evidence="3 7" id="KW-0012">Acyltransferase</keyword>
<reference evidence="7" key="1">
    <citation type="submission" date="2015-10" db="EMBL/GenBank/DDBJ databases">
        <authorList>
            <person name="Gilbert D.G."/>
        </authorList>
    </citation>
    <scope>NUCLEOTIDE SEQUENCE</scope>
    <source>
        <strain evidence="7">Phyl III-seqv23</strain>
    </source>
</reference>
<organism evidence="7">
    <name type="scientific">Ralstonia solanacearum</name>
    <name type="common">Pseudomonas solanacearum</name>
    <dbReference type="NCBI Taxonomy" id="305"/>
    <lineage>
        <taxon>Bacteria</taxon>
        <taxon>Pseudomonadati</taxon>
        <taxon>Pseudomonadota</taxon>
        <taxon>Betaproteobacteria</taxon>
        <taxon>Burkholderiales</taxon>
        <taxon>Burkholderiaceae</taxon>
        <taxon>Ralstonia</taxon>
        <taxon>Ralstonia solanacearum species complex</taxon>
    </lineage>
</organism>
<dbReference type="Gene3D" id="3.40.366.10">
    <property type="entry name" value="Malonyl-Coenzyme A Acyl Carrier Protein, domain 2"/>
    <property type="match status" value="1"/>
</dbReference>
<dbReference type="InterPro" id="IPR004410">
    <property type="entry name" value="Malonyl_CoA-ACP_transAc_FabD"/>
</dbReference>
<keyword evidence="2 7" id="KW-0808">Transferase</keyword>
<dbReference type="InterPro" id="IPR013785">
    <property type="entry name" value="Aldolase_TIM"/>
</dbReference>
<dbReference type="Gene3D" id="3.20.20.70">
    <property type="entry name" value="Aldolase class I"/>
    <property type="match status" value="1"/>
</dbReference>
<dbReference type="PANTHER" id="PTHR42681:SF1">
    <property type="entry name" value="MALONYL-COA-ACYL CARRIER PROTEIN TRANSACYLASE, MITOCHONDRIAL"/>
    <property type="match status" value="1"/>
</dbReference>
<evidence type="ECO:0000256" key="1">
    <source>
        <dbReference type="ARBA" id="ARBA00013258"/>
    </source>
</evidence>
<dbReference type="InterPro" id="IPR014043">
    <property type="entry name" value="Acyl_transferase_dom"/>
</dbReference>
<dbReference type="NCBIfam" id="TIGR02814">
    <property type="entry name" value="pfaD_fam"/>
    <property type="match status" value="1"/>
</dbReference>